<dbReference type="CDD" id="cd07989">
    <property type="entry name" value="LPLAT_AGPAT-like"/>
    <property type="match status" value="1"/>
</dbReference>
<sequence>MATESDSHAPAAQLPLKTSRAQSRARTILRPLSTKLWNFNFEGFENLPESGPAILCPNHISFLDSVFTMVHAGRQISFVGKAEYMDSWKTKYLFPALGMIPIDRSGGSKSEGALLAAETVLRRGELFGIFPEGTRSRDGMLYKGHTGAARLALKVGCPILPVGIIGTREIQPPDTVMPRFRLDCTIKIGAPINVARYGDRTDDHMVLREITDELMFEIQGLTGQEYRNVYATKRAESIPTEQAVLNHA</sequence>
<dbReference type="SUPFAM" id="SSF69593">
    <property type="entry name" value="Glycerol-3-phosphate (1)-acyltransferase"/>
    <property type="match status" value="1"/>
</dbReference>
<feature type="domain" description="Phospholipid/glycerol acyltransferase" evidence="3">
    <location>
        <begin position="53"/>
        <end position="167"/>
    </location>
</feature>
<dbReference type="GO" id="GO:0003841">
    <property type="term" value="F:1-acylglycerol-3-phosphate O-acyltransferase activity"/>
    <property type="evidence" value="ECO:0007669"/>
    <property type="project" value="TreeGrafter"/>
</dbReference>
<dbReference type="EMBL" id="CAEZXA010000019">
    <property type="protein sequence ID" value="CAB4668602.1"/>
    <property type="molecule type" value="Genomic_DNA"/>
</dbReference>
<dbReference type="Pfam" id="PF01553">
    <property type="entry name" value="Acyltransferase"/>
    <property type="match status" value="1"/>
</dbReference>
<dbReference type="EMBL" id="CAETWZ010000030">
    <property type="protein sequence ID" value="CAB4367691.1"/>
    <property type="molecule type" value="Genomic_DNA"/>
</dbReference>
<keyword evidence="2" id="KW-0012">Acyltransferase</keyword>
<dbReference type="InterPro" id="IPR002123">
    <property type="entry name" value="Plipid/glycerol_acylTrfase"/>
</dbReference>
<dbReference type="PANTHER" id="PTHR10434:SF11">
    <property type="entry name" value="1-ACYL-SN-GLYCEROL-3-PHOSPHATE ACYLTRANSFERASE"/>
    <property type="match status" value="1"/>
</dbReference>
<evidence type="ECO:0000256" key="1">
    <source>
        <dbReference type="ARBA" id="ARBA00022679"/>
    </source>
</evidence>
<dbReference type="GO" id="GO:0006654">
    <property type="term" value="P:phosphatidic acid biosynthetic process"/>
    <property type="evidence" value="ECO:0007669"/>
    <property type="project" value="TreeGrafter"/>
</dbReference>
<evidence type="ECO:0000313" key="4">
    <source>
        <dbReference type="EMBL" id="CAB4367691.1"/>
    </source>
</evidence>
<gene>
    <name evidence="5" type="ORF">UFOPK2334_00386</name>
    <name evidence="6" type="ORF">UFOPK2870_00042</name>
    <name evidence="4" type="ORF">UFOPK4179_00479</name>
</gene>
<dbReference type="EMBL" id="CAEZZL010000001">
    <property type="protein sequence ID" value="CAB4751022.1"/>
    <property type="molecule type" value="Genomic_DNA"/>
</dbReference>
<evidence type="ECO:0000313" key="6">
    <source>
        <dbReference type="EMBL" id="CAB4751022.1"/>
    </source>
</evidence>
<accession>A0A6J6M3Y3</accession>
<dbReference type="GO" id="GO:0005886">
    <property type="term" value="C:plasma membrane"/>
    <property type="evidence" value="ECO:0007669"/>
    <property type="project" value="TreeGrafter"/>
</dbReference>
<dbReference type="PANTHER" id="PTHR10434">
    <property type="entry name" value="1-ACYL-SN-GLYCEROL-3-PHOSPHATE ACYLTRANSFERASE"/>
    <property type="match status" value="1"/>
</dbReference>
<organism evidence="5">
    <name type="scientific">freshwater metagenome</name>
    <dbReference type="NCBI Taxonomy" id="449393"/>
    <lineage>
        <taxon>unclassified sequences</taxon>
        <taxon>metagenomes</taxon>
        <taxon>ecological metagenomes</taxon>
    </lineage>
</organism>
<proteinExistence type="predicted"/>
<name>A0A6J6M3Y3_9ZZZZ</name>
<evidence type="ECO:0000256" key="2">
    <source>
        <dbReference type="ARBA" id="ARBA00023315"/>
    </source>
</evidence>
<reference evidence="5" key="1">
    <citation type="submission" date="2020-05" db="EMBL/GenBank/DDBJ databases">
        <authorList>
            <person name="Chiriac C."/>
            <person name="Salcher M."/>
            <person name="Ghai R."/>
            <person name="Kavagutti S V."/>
        </authorList>
    </citation>
    <scope>NUCLEOTIDE SEQUENCE</scope>
</reference>
<evidence type="ECO:0000313" key="5">
    <source>
        <dbReference type="EMBL" id="CAB4668602.1"/>
    </source>
</evidence>
<protein>
    <submittedName>
        <fullName evidence="5">Unannotated protein</fullName>
    </submittedName>
</protein>
<dbReference type="AlphaFoldDB" id="A0A6J6M3Y3"/>
<evidence type="ECO:0000259" key="3">
    <source>
        <dbReference type="SMART" id="SM00563"/>
    </source>
</evidence>
<keyword evidence="1" id="KW-0808">Transferase</keyword>
<dbReference type="SMART" id="SM00563">
    <property type="entry name" value="PlsC"/>
    <property type="match status" value="1"/>
</dbReference>